<protein>
    <submittedName>
        <fullName evidence="2">Uncharacterized protein</fullName>
    </submittedName>
</protein>
<feature type="transmembrane region" description="Helical" evidence="1">
    <location>
        <begin position="40"/>
        <end position="58"/>
    </location>
</feature>
<evidence type="ECO:0000313" key="2">
    <source>
        <dbReference type="EMBL" id="OGE37937.1"/>
    </source>
</evidence>
<organism evidence="2 3">
    <name type="scientific">Candidatus Daviesbacteria bacterium RIFCSPHIGHO2_12_FULL_37_11</name>
    <dbReference type="NCBI Taxonomy" id="1797777"/>
    <lineage>
        <taxon>Bacteria</taxon>
        <taxon>Candidatus Daviesiibacteriota</taxon>
    </lineage>
</organism>
<evidence type="ECO:0000256" key="1">
    <source>
        <dbReference type="SAM" id="Phobius"/>
    </source>
</evidence>
<keyword evidence="1" id="KW-0472">Membrane</keyword>
<gene>
    <name evidence="2" type="ORF">A3F00_00320</name>
</gene>
<proteinExistence type="predicted"/>
<evidence type="ECO:0000313" key="3">
    <source>
        <dbReference type="Proteomes" id="UP000176527"/>
    </source>
</evidence>
<dbReference type="AlphaFoldDB" id="A0A1F5KAF0"/>
<name>A0A1F5KAF0_9BACT</name>
<accession>A0A1F5KAF0</accession>
<feature type="transmembrane region" description="Helical" evidence="1">
    <location>
        <begin position="15"/>
        <end position="34"/>
    </location>
</feature>
<keyword evidence="1" id="KW-1133">Transmembrane helix</keyword>
<reference evidence="2 3" key="1">
    <citation type="journal article" date="2016" name="Nat. Commun.">
        <title>Thousands of microbial genomes shed light on interconnected biogeochemical processes in an aquifer system.</title>
        <authorList>
            <person name="Anantharaman K."/>
            <person name="Brown C.T."/>
            <person name="Hug L.A."/>
            <person name="Sharon I."/>
            <person name="Castelle C.J."/>
            <person name="Probst A.J."/>
            <person name="Thomas B.C."/>
            <person name="Singh A."/>
            <person name="Wilkins M.J."/>
            <person name="Karaoz U."/>
            <person name="Brodie E.L."/>
            <person name="Williams K.H."/>
            <person name="Hubbard S.S."/>
            <person name="Banfield J.F."/>
        </authorList>
    </citation>
    <scope>NUCLEOTIDE SEQUENCE [LARGE SCALE GENOMIC DNA]</scope>
</reference>
<sequence length="60" mass="6723">MIFLFKFNECWKPHLLLHLVSGIGLGFLILALAPQLVNNALMYGLVLIILSILGEFVVKK</sequence>
<comment type="caution">
    <text evidence="2">The sequence shown here is derived from an EMBL/GenBank/DDBJ whole genome shotgun (WGS) entry which is preliminary data.</text>
</comment>
<dbReference type="EMBL" id="MFDE01000033">
    <property type="protein sequence ID" value="OGE37937.1"/>
    <property type="molecule type" value="Genomic_DNA"/>
</dbReference>
<dbReference type="Proteomes" id="UP000176527">
    <property type="component" value="Unassembled WGS sequence"/>
</dbReference>
<keyword evidence="1" id="KW-0812">Transmembrane</keyword>